<feature type="transmembrane region" description="Helical" evidence="1">
    <location>
        <begin position="83"/>
        <end position="105"/>
    </location>
</feature>
<proteinExistence type="predicted"/>
<dbReference type="EMBL" id="CACRST010000010">
    <property type="protein sequence ID" value="VYS88047.1"/>
    <property type="molecule type" value="Genomic_DNA"/>
</dbReference>
<organism evidence="2">
    <name type="scientific">Blautia glucerasea</name>
    <dbReference type="NCBI Taxonomy" id="536633"/>
    <lineage>
        <taxon>Bacteria</taxon>
        <taxon>Bacillati</taxon>
        <taxon>Bacillota</taxon>
        <taxon>Clostridia</taxon>
        <taxon>Lachnospirales</taxon>
        <taxon>Lachnospiraceae</taxon>
        <taxon>Blautia</taxon>
    </lineage>
</organism>
<protein>
    <submittedName>
        <fullName evidence="2">Uncharacterized protein</fullName>
    </submittedName>
</protein>
<dbReference type="AlphaFoldDB" id="A0A6N2S3Y0"/>
<keyword evidence="1" id="KW-0472">Membrane</keyword>
<dbReference type="RefSeq" id="WP_412110104.1">
    <property type="nucleotide sequence ID" value="NZ_CACRST010000010.1"/>
</dbReference>
<feature type="transmembrane region" description="Helical" evidence="1">
    <location>
        <begin position="56"/>
        <end position="77"/>
    </location>
</feature>
<feature type="transmembrane region" description="Helical" evidence="1">
    <location>
        <begin position="219"/>
        <end position="237"/>
    </location>
</feature>
<keyword evidence="1" id="KW-0812">Transmembrane</keyword>
<reference evidence="2" key="1">
    <citation type="submission" date="2019-11" db="EMBL/GenBank/DDBJ databases">
        <authorList>
            <person name="Feng L."/>
        </authorList>
    </citation>
    <scope>NUCLEOTIDE SEQUENCE</scope>
    <source>
        <strain evidence="2">BgluceraseaLFYP119</strain>
    </source>
</reference>
<feature type="transmembrane region" description="Helical" evidence="1">
    <location>
        <begin position="193"/>
        <end position="213"/>
    </location>
</feature>
<gene>
    <name evidence="2" type="ORF">BGLFYP119_00954</name>
</gene>
<evidence type="ECO:0000313" key="2">
    <source>
        <dbReference type="EMBL" id="VYS88047.1"/>
    </source>
</evidence>
<keyword evidence="1" id="KW-1133">Transmembrane helix</keyword>
<dbReference type="InterPro" id="IPR046690">
    <property type="entry name" value="DUF6560"/>
</dbReference>
<evidence type="ECO:0000256" key="1">
    <source>
        <dbReference type="SAM" id="Phobius"/>
    </source>
</evidence>
<sequence>MNTFIEGIISILPWAATLLVIKTVKMKKIDHELKTLEQLEEKSIDENNYIIKEERWLSILFLVGTIFFSVLLLYGFIDGQATFSVIWAYGILIAFSGICTLHLFIWRVKVNNDVIEYRSLLGKRYYNFSDITRSLYKENGALEVYAGDKKIIKFDENINISLFEYSLSKYKISNETWMNSRDKECIIKPKESCYTIPGIFFLYLIFNSTILITDAKETAFVFFLFSLIPGSIFLYFLTDKTVIRDGWLYRNGFFRKNCKIRLLDITRIERKKSLLGETLVLYKDQKKITGISARNANVNWLQIKLTEAKKNHKKFNCKK</sequence>
<dbReference type="Pfam" id="PF20197">
    <property type="entry name" value="DUF6560"/>
    <property type="match status" value="1"/>
</dbReference>
<feature type="transmembrane region" description="Helical" evidence="1">
    <location>
        <begin position="6"/>
        <end position="24"/>
    </location>
</feature>
<name>A0A6N2S3Y0_9FIRM</name>
<accession>A0A6N2S3Y0</accession>